<dbReference type="AlphaFoldDB" id="A0A4R3Y9J0"/>
<evidence type="ECO:0000256" key="5">
    <source>
        <dbReference type="SAM" id="Phobius"/>
    </source>
</evidence>
<feature type="transmembrane region" description="Helical" evidence="5">
    <location>
        <begin position="341"/>
        <end position="360"/>
    </location>
</feature>
<dbReference type="PANTHER" id="PTHR37958:SF1">
    <property type="entry name" value="SODIUM-POTASSIUM_PROTON ANTIPORTER CHAA"/>
    <property type="match status" value="1"/>
</dbReference>
<accession>A0A4R3Y9J0</accession>
<dbReference type="InterPro" id="IPR004837">
    <property type="entry name" value="NaCa_Exmemb"/>
</dbReference>
<keyword evidence="8" id="KW-1185">Reference proteome</keyword>
<evidence type="ECO:0000256" key="3">
    <source>
        <dbReference type="ARBA" id="ARBA00022989"/>
    </source>
</evidence>
<keyword evidence="2 5" id="KW-0812">Transmembrane</keyword>
<dbReference type="GO" id="GO:0015386">
    <property type="term" value="F:potassium:proton antiporter activity"/>
    <property type="evidence" value="ECO:0007669"/>
    <property type="project" value="TreeGrafter"/>
</dbReference>
<feature type="transmembrane region" description="Helical" evidence="5">
    <location>
        <begin position="167"/>
        <end position="185"/>
    </location>
</feature>
<feature type="transmembrane region" description="Helical" evidence="5">
    <location>
        <begin position="281"/>
        <end position="305"/>
    </location>
</feature>
<dbReference type="InterPro" id="IPR044880">
    <property type="entry name" value="NCX_ion-bd_dom_sf"/>
</dbReference>
<dbReference type="Gene3D" id="1.20.1420.30">
    <property type="entry name" value="NCX, central ion-binding region"/>
    <property type="match status" value="1"/>
</dbReference>
<dbReference type="OrthoDB" id="9787814at2"/>
<comment type="caution">
    <text evidence="7">The sequence shown here is derived from an EMBL/GenBank/DDBJ whole genome shotgun (WGS) entry which is preliminary data.</text>
</comment>
<evidence type="ECO:0000313" key="8">
    <source>
        <dbReference type="Proteomes" id="UP000295367"/>
    </source>
</evidence>
<feature type="transmembrane region" description="Helical" evidence="5">
    <location>
        <begin position="140"/>
        <end position="161"/>
    </location>
</feature>
<feature type="transmembrane region" description="Helical" evidence="5">
    <location>
        <begin position="107"/>
        <end position="128"/>
    </location>
</feature>
<dbReference type="EMBL" id="SMCO01000003">
    <property type="protein sequence ID" value="TCV89035.1"/>
    <property type="molecule type" value="Genomic_DNA"/>
</dbReference>
<name>A0A4R3Y9J0_9PROT</name>
<evidence type="ECO:0000256" key="4">
    <source>
        <dbReference type="ARBA" id="ARBA00023136"/>
    </source>
</evidence>
<reference evidence="7 8" key="1">
    <citation type="submission" date="2019-03" db="EMBL/GenBank/DDBJ databases">
        <title>Genomic Encyclopedia of Type Strains, Phase IV (KMG-IV): sequencing the most valuable type-strain genomes for metagenomic binning, comparative biology and taxonomic classification.</title>
        <authorList>
            <person name="Goeker M."/>
        </authorList>
    </citation>
    <scope>NUCLEOTIDE SEQUENCE [LARGE SCALE GENOMIC DNA]</scope>
    <source>
        <strain evidence="7 8">DSM 100309</strain>
    </source>
</reference>
<dbReference type="Pfam" id="PF01699">
    <property type="entry name" value="Na_Ca_ex"/>
    <property type="match status" value="2"/>
</dbReference>
<dbReference type="GO" id="GO:0015385">
    <property type="term" value="F:sodium:proton antiporter activity"/>
    <property type="evidence" value="ECO:0007669"/>
    <property type="project" value="TreeGrafter"/>
</dbReference>
<evidence type="ECO:0000259" key="6">
    <source>
        <dbReference type="Pfam" id="PF01699"/>
    </source>
</evidence>
<comment type="subcellular location">
    <subcellularLocation>
        <location evidence="1">Membrane</location>
        <topology evidence="1">Multi-pass membrane protein</topology>
    </subcellularLocation>
</comment>
<evidence type="ECO:0000256" key="1">
    <source>
        <dbReference type="ARBA" id="ARBA00004141"/>
    </source>
</evidence>
<evidence type="ECO:0000256" key="2">
    <source>
        <dbReference type="ARBA" id="ARBA00022692"/>
    </source>
</evidence>
<sequence>MAILPFAMMKKDKALVVAAVLAGVFFYLEHSILAEEQLAAWAAFAVLMGGIIALSMRVARHAEVLAHRLGEPYGTMILTFAAVLVEVIMLVIIMLNSDVPTMARDTVYSAVMLDINGILGLAAIIGGIRHGEQAYNLDSSNTYMAMLFVAIGISMFVPEFIPVESWRAYSVFTVLIILVLYFAFLRIQTVEHRGFFEYEYEEMHDEYEKSSRATQYHVAALSLSVVMIGVLSELLAVFMEEGMRGSGLPLAIPAVLVATVSAGPEILTAMRAALGDRMQTVINIALGASLATVLLTVPVIEGIALMTGQRIEMAMTPIQTAMTMLTLLAAFISLHDGETNVMEGMVHFALFMTFLVLVFLA</sequence>
<feature type="transmembrane region" description="Helical" evidence="5">
    <location>
        <begin position="250"/>
        <end position="269"/>
    </location>
</feature>
<protein>
    <submittedName>
        <fullName evidence="7">Ca2+:H+ antiporter</fullName>
    </submittedName>
</protein>
<proteinExistence type="predicted"/>
<organism evidence="7 8">
    <name type="scientific">Sulfurirhabdus autotrophica</name>
    <dbReference type="NCBI Taxonomy" id="1706046"/>
    <lineage>
        <taxon>Bacteria</taxon>
        <taxon>Pseudomonadati</taxon>
        <taxon>Pseudomonadota</taxon>
        <taxon>Betaproteobacteria</taxon>
        <taxon>Nitrosomonadales</taxon>
        <taxon>Sulfuricellaceae</taxon>
        <taxon>Sulfurirhabdus</taxon>
    </lineage>
</organism>
<feature type="transmembrane region" description="Helical" evidence="5">
    <location>
        <begin position="218"/>
        <end position="238"/>
    </location>
</feature>
<dbReference type="PANTHER" id="PTHR37958">
    <property type="entry name" value="SODIUM-POTASSIUM/PROTON ANTIPORTER CHAA"/>
    <property type="match status" value="1"/>
</dbReference>
<feature type="transmembrane region" description="Helical" evidence="5">
    <location>
        <begin position="38"/>
        <end position="56"/>
    </location>
</feature>
<keyword evidence="4 5" id="KW-0472">Membrane</keyword>
<feature type="domain" description="Sodium/calcium exchanger membrane region" evidence="6">
    <location>
        <begin position="218"/>
        <end position="359"/>
    </location>
</feature>
<evidence type="ECO:0000313" key="7">
    <source>
        <dbReference type="EMBL" id="TCV89035.1"/>
    </source>
</evidence>
<feature type="domain" description="Sodium/calcium exchanger membrane region" evidence="6">
    <location>
        <begin position="40"/>
        <end position="189"/>
    </location>
</feature>
<dbReference type="RefSeq" id="WP_124945936.1">
    <property type="nucleotide sequence ID" value="NZ_BHVT01000020.1"/>
</dbReference>
<dbReference type="InterPro" id="IPR052946">
    <property type="entry name" value="Alkaline_pH_Ca-Antiporter"/>
</dbReference>
<dbReference type="Proteomes" id="UP000295367">
    <property type="component" value="Unassembled WGS sequence"/>
</dbReference>
<gene>
    <name evidence="7" type="ORF">EDC63_103107</name>
</gene>
<dbReference type="GO" id="GO:0005886">
    <property type="term" value="C:plasma membrane"/>
    <property type="evidence" value="ECO:0007669"/>
    <property type="project" value="TreeGrafter"/>
</dbReference>
<feature type="transmembrane region" description="Helical" evidence="5">
    <location>
        <begin position="77"/>
        <end position="95"/>
    </location>
</feature>
<feature type="transmembrane region" description="Helical" evidence="5">
    <location>
        <begin position="317"/>
        <end position="334"/>
    </location>
</feature>
<keyword evidence="3 5" id="KW-1133">Transmembrane helix</keyword>